<evidence type="ECO:0000259" key="1">
    <source>
        <dbReference type="Pfam" id="PF26634"/>
    </source>
</evidence>
<keyword evidence="3" id="KW-1185">Reference proteome</keyword>
<gene>
    <name evidence="2" type="ORF">ALC57_18527</name>
</gene>
<protein>
    <recommendedName>
        <fullName evidence="1">DUF8207 domain-containing protein</fullName>
    </recommendedName>
</protein>
<name>A0A151IRP1_9HYME</name>
<dbReference type="Proteomes" id="UP000078492">
    <property type="component" value="Unassembled WGS sequence"/>
</dbReference>
<dbReference type="AlphaFoldDB" id="A0A151IRP1"/>
<organism evidence="2 3">
    <name type="scientific">Trachymyrmex cornetzi</name>
    <dbReference type="NCBI Taxonomy" id="471704"/>
    <lineage>
        <taxon>Eukaryota</taxon>
        <taxon>Metazoa</taxon>
        <taxon>Ecdysozoa</taxon>
        <taxon>Arthropoda</taxon>
        <taxon>Hexapoda</taxon>
        <taxon>Insecta</taxon>
        <taxon>Pterygota</taxon>
        <taxon>Neoptera</taxon>
        <taxon>Endopterygota</taxon>
        <taxon>Hymenoptera</taxon>
        <taxon>Apocrita</taxon>
        <taxon>Aculeata</taxon>
        <taxon>Formicoidea</taxon>
        <taxon>Formicidae</taxon>
        <taxon>Myrmicinae</taxon>
        <taxon>Trachymyrmex</taxon>
    </lineage>
</organism>
<reference evidence="2 3" key="1">
    <citation type="submission" date="2015-09" db="EMBL/GenBank/DDBJ databases">
        <title>Trachymyrmex cornetzi WGS genome.</title>
        <authorList>
            <person name="Nygaard S."/>
            <person name="Hu H."/>
            <person name="Boomsma J."/>
            <person name="Zhang G."/>
        </authorList>
    </citation>
    <scope>NUCLEOTIDE SEQUENCE [LARGE SCALE GENOMIC DNA]</scope>
    <source>
        <strain evidence="2">Tcor2-1</strain>
        <tissue evidence="2">Whole body</tissue>
    </source>
</reference>
<evidence type="ECO:0000313" key="2">
    <source>
        <dbReference type="EMBL" id="KYN09369.1"/>
    </source>
</evidence>
<feature type="domain" description="DUF8207" evidence="1">
    <location>
        <begin position="185"/>
        <end position="242"/>
    </location>
</feature>
<sequence>MDNSIDRERIAKEIAKTSDSIRKKYCALKTGKMTEDIVLERYFKPIIDPLNRFRGQSGSPLLQGSCHDGNILFGGRRGTKTQKKTTERFVRQSYISHHASEISVESKAVSYALNEMFEILHPPDLSYDNVPSVEEIFEITVEPLVASIRQLLQTSEGQEKLHANHGPLVQKYMEAVLNGKKAVNIDVVYGAYFSDEGSVLDDKRITLHKNNNIIIDRKRHDGNSGLYELIFMKFPNESICTDVMYRTTEAFC</sequence>
<evidence type="ECO:0000313" key="3">
    <source>
        <dbReference type="Proteomes" id="UP000078492"/>
    </source>
</evidence>
<dbReference type="InterPro" id="IPR058520">
    <property type="entry name" value="DUF8207"/>
</dbReference>
<accession>A0A151IRP1</accession>
<dbReference type="EMBL" id="KQ981120">
    <property type="protein sequence ID" value="KYN09369.1"/>
    <property type="molecule type" value="Genomic_DNA"/>
</dbReference>
<proteinExistence type="predicted"/>
<dbReference type="Pfam" id="PF26634">
    <property type="entry name" value="DUF8207"/>
    <property type="match status" value="1"/>
</dbReference>